<protein>
    <submittedName>
        <fullName evidence="2">Uncharacterized protein</fullName>
    </submittedName>
</protein>
<evidence type="ECO:0000256" key="1">
    <source>
        <dbReference type="SAM" id="Coils"/>
    </source>
</evidence>
<name>A0A7J6KQW5_PERCH</name>
<proteinExistence type="predicted"/>
<reference evidence="2 3" key="1">
    <citation type="submission" date="2020-04" db="EMBL/GenBank/DDBJ databases">
        <title>Perkinsus chesapeaki whole genome sequence.</title>
        <authorList>
            <person name="Bogema D.R."/>
        </authorList>
    </citation>
    <scope>NUCLEOTIDE SEQUENCE [LARGE SCALE GENOMIC DNA]</scope>
    <source>
        <strain evidence="2">ATCC PRA-425</strain>
    </source>
</reference>
<feature type="non-terminal residue" evidence="2">
    <location>
        <position position="126"/>
    </location>
</feature>
<feature type="coiled-coil region" evidence="1">
    <location>
        <begin position="22"/>
        <end position="84"/>
    </location>
</feature>
<organism evidence="2 3">
    <name type="scientific">Perkinsus chesapeaki</name>
    <name type="common">Clam parasite</name>
    <name type="synonym">Perkinsus andrewsi</name>
    <dbReference type="NCBI Taxonomy" id="330153"/>
    <lineage>
        <taxon>Eukaryota</taxon>
        <taxon>Sar</taxon>
        <taxon>Alveolata</taxon>
        <taxon>Perkinsozoa</taxon>
        <taxon>Perkinsea</taxon>
        <taxon>Perkinsida</taxon>
        <taxon>Perkinsidae</taxon>
        <taxon>Perkinsus</taxon>
    </lineage>
</organism>
<accession>A0A7J6KQW5</accession>
<dbReference type="OrthoDB" id="10612539at2759"/>
<sequence length="126" mass="14106">IPVGPDLSEVIIGDGIKPASRIRRLEREIAQLEEKVRCLEESYDDRGSRKSPQSPAMKRGAARLIELVSILERKEKLLNELRMQGMEDMARRHRHAVTVQMAGEFCGHVVGMLNRAANMTDMPVGG</sequence>
<dbReference type="EMBL" id="JAAPAO010001501">
    <property type="protein sequence ID" value="KAF4649548.1"/>
    <property type="molecule type" value="Genomic_DNA"/>
</dbReference>
<evidence type="ECO:0000313" key="2">
    <source>
        <dbReference type="EMBL" id="KAF4649548.1"/>
    </source>
</evidence>
<comment type="caution">
    <text evidence="2">The sequence shown here is derived from an EMBL/GenBank/DDBJ whole genome shotgun (WGS) entry which is preliminary data.</text>
</comment>
<keyword evidence="3" id="KW-1185">Reference proteome</keyword>
<keyword evidence="1" id="KW-0175">Coiled coil</keyword>
<dbReference type="AlphaFoldDB" id="A0A7J6KQW5"/>
<gene>
    <name evidence="2" type="ORF">FOL47_002003</name>
</gene>
<dbReference type="Proteomes" id="UP000591131">
    <property type="component" value="Unassembled WGS sequence"/>
</dbReference>
<feature type="non-terminal residue" evidence="2">
    <location>
        <position position="1"/>
    </location>
</feature>
<evidence type="ECO:0000313" key="3">
    <source>
        <dbReference type="Proteomes" id="UP000591131"/>
    </source>
</evidence>